<dbReference type="SUPFAM" id="SSF53448">
    <property type="entry name" value="Nucleotide-diphospho-sugar transferases"/>
    <property type="match status" value="1"/>
</dbReference>
<dbReference type="Pfam" id="PF00535">
    <property type="entry name" value="Glycos_transf_2"/>
    <property type="match status" value="1"/>
</dbReference>
<dbReference type="CDD" id="cd00761">
    <property type="entry name" value="Glyco_tranf_GTA_type"/>
    <property type="match status" value="1"/>
</dbReference>
<protein>
    <submittedName>
        <fullName evidence="3">Glycosyltransferase</fullName>
        <ecNumber evidence="3">2.4.-.-</ecNumber>
    </submittedName>
</protein>
<reference evidence="3" key="2">
    <citation type="submission" date="2021-04" db="EMBL/GenBank/DDBJ databases">
        <authorList>
            <person name="Gilroy R."/>
        </authorList>
    </citation>
    <scope>NUCLEOTIDE SEQUENCE</scope>
    <source>
        <strain evidence="3">26628</strain>
    </source>
</reference>
<evidence type="ECO:0000313" key="3">
    <source>
        <dbReference type="EMBL" id="HIX47386.1"/>
    </source>
</evidence>
<evidence type="ECO:0000313" key="4">
    <source>
        <dbReference type="Proteomes" id="UP000824249"/>
    </source>
</evidence>
<dbReference type="Gene3D" id="3.40.50.1000">
    <property type="entry name" value="HAD superfamily/HAD-like"/>
    <property type="match status" value="1"/>
</dbReference>
<dbReference type="InterPro" id="IPR023214">
    <property type="entry name" value="HAD_sf"/>
</dbReference>
<dbReference type="EMBL" id="DXFD01000102">
    <property type="protein sequence ID" value="HIX47386.1"/>
    <property type="molecule type" value="Genomic_DNA"/>
</dbReference>
<dbReference type="Proteomes" id="UP000824249">
    <property type="component" value="Unassembled WGS sequence"/>
</dbReference>
<dbReference type="GO" id="GO:0016757">
    <property type="term" value="F:glycosyltransferase activity"/>
    <property type="evidence" value="ECO:0007669"/>
    <property type="project" value="UniProtKB-KW"/>
</dbReference>
<dbReference type="Pfam" id="PF00702">
    <property type="entry name" value="Hydrolase"/>
    <property type="match status" value="1"/>
</dbReference>
<dbReference type="Gene3D" id="3.90.550.10">
    <property type="entry name" value="Spore Coat Polysaccharide Biosynthesis Protein SpsA, Chain A"/>
    <property type="match status" value="1"/>
</dbReference>
<dbReference type="SUPFAM" id="SSF56784">
    <property type="entry name" value="HAD-like"/>
    <property type="match status" value="1"/>
</dbReference>
<feature type="region of interest" description="Disordered" evidence="1">
    <location>
        <begin position="961"/>
        <end position="980"/>
    </location>
</feature>
<reference evidence="3" key="1">
    <citation type="journal article" date="2021" name="PeerJ">
        <title>Extensive microbial diversity within the chicken gut microbiome revealed by metagenomics and culture.</title>
        <authorList>
            <person name="Gilroy R."/>
            <person name="Ravi A."/>
            <person name="Getino M."/>
            <person name="Pursley I."/>
            <person name="Horton D.L."/>
            <person name="Alikhan N.F."/>
            <person name="Baker D."/>
            <person name="Gharbi K."/>
            <person name="Hall N."/>
            <person name="Watson M."/>
            <person name="Adriaenssens E.M."/>
            <person name="Foster-Nyarko E."/>
            <person name="Jarju S."/>
            <person name="Secka A."/>
            <person name="Antonio M."/>
            <person name="Oren A."/>
            <person name="Chaudhuri R.R."/>
            <person name="La Ragione R."/>
            <person name="Hildebrand F."/>
            <person name="Pallen M.J."/>
        </authorList>
    </citation>
    <scope>NUCLEOTIDE SEQUENCE</scope>
    <source>
        <strain evidence="3">26628</strain>
    </source>
</reference>
<keyword evidence="3" id="KW-0328">Glycosyltransferase</keyword>
<comment type="caution">
    <text evidence="3">The sequence shown here is derived from an EMBL/GenBank/DDBJ whole genome shotgun (WGS) entry which is preliminary data.</text>
</comment>
<dbReference type="Gene3D" id="1.10.150.400">
    <property type="match status" value="1"/>
</dbReference>
<dbReference type="InterPro" id="IPR050834">
    <property type="entry name" value="Glycosyltransf_2"/>
</dbReference>
<gene>
    <name evidence="3" type="ORF">H9737_06835</name>
</gene>
<dbReference type="EC" id="2.4.-.-" evidence="3"/>
<name>A0A9D1VV14_9FIRM</name>
<feature type="domain" description="Glycosyltransferase 2-like" evidence="2">
    <location>
        <begin position="12"/>
        <end position="140"/>
    </location>
</feature>
<dbReference type="AlphaFoldDB" id="A0A9D1VV14"/>
<dbReference type="PANTHER" id="PTHR43685:SF2">
    <property type="entry name" value="GLYCOSYLTRANSFERASE 2-LIKE DOMAIN-CONTAINING PROTEIN"/>
    <property type="match status" value="1"/>
</dbReference>
<dbReference type="PANTHER" id="PTHR43685">
    <property type="entry name" value="GLYCOSYLTRANSFERASE"/>
    <property type="match status" value="1"/>
</dbReference>
<sequence>MQTNSAATPLLSVVVPVFKTERWLRRCLDSLLGQSLEEIEIVCVDDASPDGCAAVLAEYASRDARVRVVTHARNEGLFRARLSGIRAARGAFIAFLDSDDYVNLDCYRAALDAADGADMTVLHTVHEDAQGYRYIHPRYASYRFDDCAGKLFTRFFEQRGLCFVWHTVWNKVYRRALFERALPYLEELEGHLIMAEDLCFSVVLFYFARSIAFSEYSYYFYYQHADASTSLAGGMDKYVKNIGDLGRAFAFTEDFLHKVRASAPILRDFAAWRSLYGRFWAENVKRSGLSGPQLRALHARLREAFGGEEPSLPSPSESFFYGKTCPFDSRYVQLSDYLCTLRAGDCVSFDIFDTLLVRPFYEPKDLFRLLDAEFARESGCGVPFHVLREKGERIARANNLLGEEVDLSAVYDAMASAFSLDAALLARMRARELEEELRFCAPRRSVRSLYRLLRRRGARILLISDIYLPRPFMEKLLQKNGYTGYERLFLSCESGVTKQTGNLFRAAAVACGVAPGQILHIGDNWESDVLRAQEAGLRTFFYARAVDCLMQRISDIPSTDMYRDYLRPTGGVANGANALARMGVRCSLAVIANRLYDDPFNSYPAGSAFGHDPRLFGYAALGMHLLALTQWIRAEGGGRVRFIARDGYLPMRAYALLYGREGTEYLHVSRRALLPVTLLLGGGPALFEANVAPGETPRSLCAQLRPLLSASFWRELAEAELVRAGGAAFRPDVPFAGEAELHRFVADALLPNLDAEACARYRSALAGYFAARLGDGDACFDVGYSGRTLHILAVLTGLRLRGLFVHDYGDGARALLAARGVSVRTFYDFAPAVAGHIRELLLSDVAPSCIGYAVGEDGARPLFEPARLHYAAEFTLRSVQDAALAFVADMRRIFGDALEGMPLRAPEASAPLEYCLLYSSEEDRSLFAPVAFEDRMYTGKEPSLLVDLWRRDVGYYRNGASGPPTSAPVPAPAAEGAPPALLHGQPRWKKAVYYWLFDRETFRRKLNGGEGGR</sequence>
<organism evidence="3 4">
    <name type="scientific">Candidatus Borkfalkia faecigallinarum</name>
    <dbReference type="NCBI Taxonomy" id="2838509"/>
    <lineage>
        <taxon>Bacteria</taxon>
        <taxon>Bacillati</taxon>
        <taxon>Bacillota</taxon>
        <taxon>Clostridia</taxon>
        <taxon>Christensenellales</taxon>
        <taxon>Christensenellaceae</taxon>
        <taxon>Candidatus Borkfalkia</taxon>
    </lineage>
</organism>
<keyword evidence="3" id="KW-0808">Transferase</keyword>
<evidence type="ECO:0000259" key="2">
    <source>
        <dbReference type="Pfam" id="PF00535"/>
    </source>
</evidence>
<accession>A0A9D1VV14</accession>
<dbReference type="InterPro" id="IPR001173">
    <property type="entry name" value="Glyco_trans_2-like"/>
</dbReference>
<proteinExistence type="predicted"/>
<dbReference type="InterPro" id="IPR036412">
    <property type="entry name" value="HAD-like_sf"/>
</dbReference>
<evidence type="ECO:0000256" key="1">
    <source>
        <dbReference type="SAM" id="MobiDB-lite"/>
    </source>
</evidence>
<dbReference type="InterPro" id="IPR029044">
    <property type="entry name" value="Nucleotide-diphossugar_trans"/>
</dbReference>